<protein>
    <recommendedName>
        <fullName evidence="4">DUF4149 domain-containing protein</fullName>
    </recommendedName>
</protein>
<dbReference type="Proteomes" id="UP000739538">
    <property type="component" value="Unassembled WGS sequence"/>
</dbReference>
<evidence type="ECO:0000313" key="2">
    <source>
        <dbReference type="EMBL" id="MCA9754822.1"/>
    </source>
</evidence>
<keyword evidence="1" id="KW-0812">Transmembrane</keyword>
<feature type="transmembrane region" description="Helical" evidence="1">
    <location>
        <begin position="17"/>
        <end position="36"/>
    </location>
</feature>
<name>A0A956SBT6_UNCEI</name>
<reference evidence="2" key="1">
    <citation type="submission" date="2020-04" db="EMBL/GenBank/DDBJ databases">
        <authorList>
            <person name="Zhang T."/>
        </authorList>
    </citation>
    <scope>NUCLEOTIDE SEQUENCE</scope>
    <source>
        <strain evidence="2">HKST-UBA02</strain>
    </source>
</reference>
<accession>A0A956SBT6</accession>
<feature type="transmembrane region" description="Helical" evidence="1">
    <location>
        <begin position="95"/>
        <end position="117"/>
    </location>
</feature>
<dbReference type="AlphaFoldDB" id="A0A956SBT6"/>
<proteinExistence type="predicted"/>
<feature type="transmembrane region" description="Helical" evidence="1">
    <location>
        <begin position="149"/>
        <end position="171"/>
    </location>
</feature>
<evidence type="ECO:0000256" key="1">
    <source>
        <dbReference type="SAM" id="Phobius"/>
    </source>
</evidence>
<keyword evidence="1" id="KW-1133">Transmembrane helix</keyword>
<organism evidence="2 3">
    <name type="scientific">Eiseniibacteriota bacterium</name>
    <dbReference type="NCBI Taxonomy" id="2212470"/>
    <lineage>
        <taxon>Bacteria</taxon>
        <taxon>Candidatus Eiseniibacteriota</taxon>
    </lineage>
</organism>
<gene>
    <name evidence="2" type="ORF">KDA27_03400</name>
</gene>
<keyword evidence="1" id="KW-0472">Membrane</keyword>
<reference evidence="2" key="2">
    <citation type="journal article" date="2021" name="Microbiome">
        <title>Successional dynamics and alternative stable states in a saline activated sludge microbial community over 9 years.</title>
        <authorList>
            <person name="Wang Y."/>
            <person name="Ye J."/>
            <person name="Ju F."/>
            <person name="Liu L."/>
            <person name="Boyd J.A."/>
            <person name="Deng Y."/>
            <person name="Parks D.H."/>
            <person name="Jiang X."/>
            <person name="Yin X."/>
            <person name="Woodcroft B.J."/>
            <person name="Tyson G.W."/>
            <person name="Hugenholtz P."/>
            <person name="Polz M.F."/>
            <person name="Zhang T."/>
        </authorList>
    </citation>
    <scope>NUCLEOTIDE SEQUENCE</scope>
    <source>
        <strain evidence="2">HKST-UBA02</strain>
    </source>
</reference>
<evidence type="ECO:0000313" key="3">
    <source>
        <dbReference type="Proteomes" id="UP000739538"/>
    </source>
</evidence>
<feature type="transmembrane region" description="Helical" evidence="1">
    <location>
        <begin position="56"/>
        <end position="83"/>
    </location>
</feature>
<evidence type="ECO:0008006" key="4">
    <source>
        <dbReference type="Google" id="ProtNLM"/>
    </source>
</evidence>
<comment type="caution">
    <text evidence="2">The sequence shown here is derived from an EMBL/GenBank/DDBJ whole genome shotgun (WGS) entry which is preliminary data.</text>
</comment>
<sequence>MPQGQLSATYEATIRTILRYSIVLSFVALLTGISFQESAKKLPFSVAPAGIHLESVIQLALVHGHVFMLGVLLPLGMAGALLMAKKIGGADVGKIGLAALTKGYLTFAAGSLALQLYKGYHFLLMARAGERDFAVIDAAFLGGSHAIRYGVYGLIHTGMGVTLGIFLVALWRSLGRK</sequence>
<dbReference type="EMBL" id="JAGQHS010000010">
    <property type="protein sequence ID" value="MCA9754822.1"/>
    <property type="molecule type" value="Genomic_DNA"/>
</dbReference>